<proteinExistence type="predicted"/>
<accession>A0A077WG71</accession>
<dbReference type="PANTHER" id="PTHR34365:SF7">
    <property type="entry name" value="GLYCINE-RICH DOMAIN-CONTAINING PROTEIN 1"/>
    <property type="match status" value="1"/>
</dbReference>
<sequence>MQQRMKYASLPHPPTEEQGVTFPRLNDVVSVKNCFYYLSLMERFLEYKRTLGPQLVKVMLARAEIRYARWLRYMNDTSKDPSNHKKIAPPIDIGYMWHAHMLSPFRYFEDLARNLQLGVFKSSLPLDLLHRSGLMEAPSPQALQIWRQYYGDDEPYTLTADNLCIGNTIVTCCYCDRDMSCSWIEYTDWRFDPNVGIQCYSCKRETTVYNASLKKLAVDLERTSYRLAGTMLTRHGKLRMLEYPESEAMAKLVEIGNRTYYTRGGLVVPGESLDTLINKIHSCSREKGFEKDWLEHIPHIIGCIRGCYHGNPSPFSIDLIQAVSRQHEFNQKAIQVVNWQIPFGIARGIRQYHKFLSLMKRHPGVTLVPTLEIDLAWHTHMLHPQTYRAFTIKRLRHYVNHDDNIDPVKLAKFAAGTNMLWRNSYKGKNLINDSKDANHPMDNGVQENGFFSKMKGAMLGTSLGDFVDGNLPDGIIIVPPGQKDIHLDTSFHDRRKARAFLQVFHKSGDAQAATYKAIEDTGYGYIGTINCASANVGIDPANKTTNKSSPPGSQIFWYKDVDYWSTKRFWAKVTRSNLKKKKREDRKKIDGEIFSSLGELIGDFAASGGCGSGGCATGGCGSAGAGCSGGAAGGCGGGGSGGGCGGGGGGGSS</sequence>
<dbReference type="Pfam" id="PF07173">
    <property type="entry name" value="GRDP-like"/>
    <property type="match status" value="2"/>
</dbReference>
<gene>
    <name evidence="1" type="ORF">LRAMOSA08205</name>
</gene>
<protein>
    <submittedName>
        <fullName evidence="1">Uncharacterized protein</fullName>
    </submittedName>
</protein>
<dbReference type="EMBL" id="LK023317">
    <property type="protein sequence ID" value="CDS05677.1"/>
    <property type="molecule type" value="Genomic_DNA"/>
</dbReference>
<evidence type="ECO:0000313" key="1">
    <source>
        <dbReference type="EMBL" id="CDS05677.1"/>
    </source>
</evidence>
<organism evidence="1">
    <name type="scientific">Lichtheimia ramosa</name>
    <dbReference type="NCBI Taxonomy" id="688394"/>
    <lineage>
        <taxon>Eukaryota</taxon>
        <taxon>Fungi</taxon>
        <taxon>Fungi incertae sedis</taxon>
        <taxon>Mucoromycota</taxon>
        <taxon>Mucoromycotina</taxon>
        <taxon>Mucoromycetes</taxon>
        <taxon>Mucorales</taxon>
        <taxon>Lichtheimiaceae</taxon>
        <taxon>Lichtheimia</taxon>
    </lineage>
</organism>
<dbReference type="PANTHER" id="PTHR34365">
    <property type="entry name" value="ENOLASE (DUF1399)"/>
    <property type="match status" value="1"/>
</dbReference>
<dbReference type="OrthoDB" id="2684236at2759"/>
<dbReference type="InterPro" id="IPR009836">
    <property type="entry name" value="GRDP-like"/>
</dbReference>
<name>A0A077WG71_9FUNG</name>
<dbReference type="AlphaFoldDB" id="A0A077WG71"/>
<reference evidence="1" key="1">
    <citation type="journal article" date="2014" name="Genome Announc.">
        <title>De novo whole-genome sequence and genome annotation of Lichtheimia ramosa.</title>
        <authorList>
            <person name="Linde J."/>
            <person name="Schwartze V."/>
            <person name="Binder U."/>
            <person name="Lass-Florl C."/>
            <person name="Voigt K."/>
            <person name="Horn F."/>
        </authorList>
    </citation>
    <scope>NUCLEOTIDE SEQUENCE</scope>
    <source>
        <strain evidence="1">JMRC FSU:6197</strain>
    </source>
</reference>